<keyword evidence="1" id="KW-0812">Transmembrane</keyword>
<sequence>MTKLVSQETIIKNQTQTSFPLCYNRSISSSALGVFISISAILATAAVFTCLSLACSPEILIIITALITGVLVILCFLQIVFHIHDKKQKIIKYPSHLQPLPIVSTKIPAPPQLPEAIFRELKQKISSGSEQAAIENLIHVNQEDFFPDKDAWMKIFLKDPQFLLQSILASWRTCQIDGEEVTLSRNYIGFNIILTTRDFAKLEAESVINEQPKRCYIHQVLQKSLARNIEGQVIRTTLGNLNYVIPILPDSLTPDENTAVESKEGIDETLYKIFKSFFTKYYVALNASVSKEKIINLQLLRSGYLDIRVRQMEIFALFCAIEQMRFTRTPGIPNLRRNTVESQQLPVSRPILQPTPIPACESHPTAPIASAYESPYSQLRTFVPKNTQSPYSQLRPGAPRETISTPQFDEIQTFLVQERPQQDIPTDVSQTSVYILSPEDYWKIFVEKDTTSLPRECSPYGLLSHPQGNHGDSMRNLNQARFMETENLVITNLTEVEIQNLSYLSRPTDSE</sequence>
<dbReference type="EMBL" id="LS992154">
    <property type="protein sequence ID" value="SYX09113.1"/>
    <property type="molecule type" value="Genomic_DNA"/>
</dbReference>
<evidence type="ECO:0000256" key="1">
    <source>
        <dbReference type="SAM" id="Phobius"/>
    </source>
</evidence>
<protein>
    <submittedName>
        <fullName evidence="2">Uncharacterized protein</fullName>
    </submittedName>
</protein>
<evidence type="ECO:0000313" key="3">
    <source>
        <dbReference type="Proteomes" id="UP000258476"/>
    </source>
</evidence>
<dbReference type="RefSeq" id="WP_117274412.1">
    <property type="nucleotide sequence ID" value="NZ_LS992154.1"/>
</dbReference>
<keyword evidence="3" id="KW-1185">Reference proteome</keyword>
<feature type="transmembrane region" description="Helical" evidence="1">
    <location>
        <begin position="31"/>
        <end position="54"/>
    </location>
</feature>
<dbReference type="AlphaFoldDB" id="A0A3B0PPJ5"/>
<reference evidence="3" key="1">
    <citation type="submission" date="2017-11" db="EMBL/GenBank/DDBJ databases">
        <authorList>
            <person name="Seth-Smith MB H."/>
        </authorList>
    </citation>
    <scope>NUCLEOTIDE SEQUENCE [LARGE SCALE GENOMIC DNA]</scope>
</reference>
<gene>
    <name evidence="2" type="ORF">C834K_0665</name>
</gene>
<dbReference type="KEGG" id="chla:C834K_0665"/>
<accession>A0A3B0PPJ5</accession>
<organism evidence="2 3">
    <name type="scientific">Chlamydia poikilotherma</name>
    <dbReference type="NCBI Taxonomy" id="1967783"/>
    <lineage>
        <taxon>Bacteria</taxon>
        <taxon>Pseudomonadati</taxon>
        <taxon>Chlamydiota</taxon>
        <taxon>Chlamydiia</taxon>
        <taxon>Chlamydiales</taxon>
        <taxon>Chlamydiaceae</taxon>
        <taxon>Chlamydia/Chlamydophila group</taxon>
        <taxon>Chlamydia</taxon>
    </lineage>
</organism>
<dbReference type="OrthoDB" id="19198at2"/>
<feature type="transmembrane region" description="Helical" evidence="1">
    <location>
        <begin position="60"/>
        <end position="83"/>
    </location>
</feature>
<evidence type="ECO:0000313" key="2">
    <source>
        <dbReference type="EMBL" id="SYX09113.1"/>
    </source>
</evidence>
<proteinExistence type="predicted"/>
<dbReference type="Proteomes" id="UP000258476">
    <property type="component" value="Chromosome"/>
</dbReference>
<keyword evidence="1" id="KW-0472">Membrane</keyword>
<keyword evidence="1" id="KW-1133">Transmembrane helix</keyword>
<name>A0A3B0PPJ5_9CHLA</name>